<evidence type="ECO:0000256" key="1">
    <source>
        <dbReference type="ARBA" id="ARBA00022491"/>
    </source>
</evidence>
<dbReference type="EMBL" id="QEXO01000004">
    <property type="protein sequence ID" value="PWE13516.1"/>
    <property type="molecule type" value="Genomic_DNA"/>
</dbReference>
<keyword evidence="3" id="KW-0238">DNA-binding</keyword>
<keyword evidence="4" id="KW-0804">Transcription</keyword>
<dbReference type="GO" id="GO:0003700">
    <property type="term" value="F:DNA-binding transcription factor activity"/>
    <property type="evidence" value="ECO:0007669"/>
    <property type="project" value="TreeGrafter"/>
</dbReference>
<dbReference type="PRINTS" id="PR00036">
    <property type="entry name" value="HTHLACI"/>
</dbReference>
<dbReference type="Gene3D" id="1.10.260.40">
    <property type="entry name" value="lambda repressor-like DNA-binding domains"/>
    <property type="match status" value="1"/>
</dbReference>
<reference evidence="7 8" key="1">
    <citation type="submission" date="2018-05" db="EMBL/GenBank/DDBJ databases">
        <title>Genome Sequence of an Efficient Indole-Degrading Bacterium, Alcaligenes sp.YBY.</title>
        <authorList>
            <person name="Yang B."/>
        </authorList>
    </citation>
    <scope>NUCLEOTIDE SEQUENCE [LARGE SCALE GENOMIC DNA]</scope>
    <source>
        <strain evidence="7 8">YBY</strain>
    </source>
</reference>
<reference evidence="7 8" key="2">
    <citation type="submission" date="2018-05" db="EMBL/GenBank/DDBJ databases">
        <authorList>
            <person name="Lanie J.A."/>
            <person name="Ng W.-L."/>
            <person name="Kazmierczak K.M."/>
            <person name="Andrzejewski T.M."/>
            <person name="Davidsen T.M."/>
            <person name="Wayne K.J."/>
            <person name="Tettelin H."/>
            <person name="Glass J.I."/>
            <person name="Rusch D."/>
            <person name="Podicherti R."/>
            <person name="Tsui H.-C.T."/>
            <person name="Winkler M.E."/>
        </authorList>
    </citation>
    <scope>NUCLEOTIDE SEQUENCE [LARGE SCALE GENOMIC DNA]</scope>
    <source>
        <strain evidence="7 8">YBY</strain>
    </source>
</reference>
<dbReference type="SUPFAM" id="SSF53822">
    <property type="entry name" value="Periplasmic binding protein-like I"/>
    <property type="match status" value="1"/>
</dbReference>
<evidence type="ECO:0000256" key="2">
    <source>
        <dbReference type="ARBA" id="ARBA00023015"/>
    </source>
</evidence>
<dbReference type="Pfam" id="PF13377">
    <property type="entry name" value="Peripla_BP_3"/>
    <property type="match status" value="1"/>
</dbReference>
<gene>
    <name evidence="7" type="ORF">DF183_17110</name>
</gene>
<dbReference type="SUPFAM" id="SSF47413">
    <property type="entry name" value="lambda repressor-like DNA-binding domains"/>
    <property type="match status" value="1"/>
</dbReference>
<dbReference type="InterPro" id="IPR000843">
    <property type="entry name" value="HTH_LacI"/>
</dbReference>
<dbReference type="Pfam" id="PF00356">
    <property type="entry name" value="LacI"/>
    <property type="match status" value="1"/>
</dbReference>
<feature type="domain" description="HTH lacI-type" evidence="6">
    <location>
        <begin position="12"/>
        <end position="66"/>
    </location>
</feature>
<protein>
    <submittedName>
        <fullName evidence="7">LacI family transcriptional regulator</fullName>
    </submittedName>
</protein>
<evidence type="ECO:0000256" key="4">
    <source>
        <dbReference type="ARBA" id="ARBA00023163"/>
    </source>
</evidence>
<dbReference type="SMART" id="SM00354">
    <property type="entry name" value="HTH_LACI"/>
    <property type="match status" value="1"/>
</dbReference>
<evidence type="ECO:0000313" key="7">
    <source>
        <dbReference type="EMBL" id="PWE13516.1"/>
    </source>
</evidence>
<evidence type="ECO:0000259" key="6">
    <source>
        <dbReference type="PROSITE" id="PS50932"/>
    </source>
</evidence>
<keyword evidence="1" id="KW-0678">Repressor</keyword>
<accession>A0A2U2BHQ9</accession>
<keyword evidence="2" id="KW-0805">Transcription regulation</keyword>
<dbReference type="AlphaFoldDB" id="A0A2U2BHQ9"/>
<proteinExistence type="predicted"/>
<evidence type="ECO:0000256" key="5">
    <source>
        <dbReference type="SAM" id="MobiDB-lite"/>
    </source>
</evidence>
<dbReference type="PANTHER" id="PTHR30146:SF151">
    <property type="entry name" value="HTH-TYPE TRANSCRIPTIONAL REPRESSOR CYTR"/>
    <property type="match status" value="1"/>
</dbReference>
<organism evidence="7 8">
    <name type="scientific">Alcaligenes faecalis</name>
    <dbReference type="NCBI Taxonomy" id="511"/>
    <lineage>
        <taxon>Bacteria</taxon>
        <taxon>Pseudomonadati</taxon>
        <taxon>Pseudomonadota</taxon>
        <taxon>Betaproteobacteria</taxon>
        <taxon>Burkholderiales</taxon>
        <taxon>Alcaligenaceae</taxon>
        <taxon>Alcaligenes</taxon>
    </lineage>
</organism>
<dbReference type="InterPro" id="IPR028082">
    <property type="entry name" value="Peripla_BP_I"/>
</dbReference>
<evidence type="ECO:0000313" key="8">
    <source>
        <dbReference type="Proteomes" id="UP000245216"/>
    </source>
</evidence>
<dbReference type="PROSITE" id="PS00356">
    <property type="entry name" value="HTH_LACI_1"/>
    <property type="match status" value="1"/>
</dbReference>
<name>A0A2U2BHQ9_ALCFA</name>
<dbReference type="PROSITE" id="PS50932">
    <property type="entry name" value="HTH_LACI_2"/>
    <property type="match status" value="1"/>
</dbReference>
<dbReference type="Gene3D" id="3.40.50.2300">
    <property type="match status" value="2"/>
</dbReference>
<dbReference type="RefSeq" id="WP_109089727.1">
    <property type="nucleotide sequence ID" value="NZ_CP039544.1"/>
</dbReference>
<feature type="region of interest" description="Disordered" evidence="5">
    <location>
        <begin position="323"/>
        <end position="345"/>
    </location>
</feature>
<dbReference type="CDD" id="cd01392">
    <property type="entry name" value="HTH_LacI"/>
    <property type="match status" value="1"/>
</dbReference>
<evidence type="ECO:0000256" key="3">
    <source>
        <dbReference type="ARBA" id="ARBA00023125"/>
    </source>
</evidence>
<dbReference type="InterPro" id="IPR046335">
    <property type="entry name" value="LacI/GalR-like_sensor"/>
</dbReference>
<dbReference type="GO" id="GO:0000976">
    <property type="term" value="F:transcription cis-regulatory region binding"/>
    <property type="evidence" value="ECO:0007669"/>
    <property type="project" value="TreeGrafter"/>
</dbReference>
<dbReference type="PANTHER" id="PTHR30146">
    <property type="entry name" value="LACI-RELATED TRANSCRIPTIONAL REPRESSOR"/>
    <property type="match status" value="1"/>
</dbReference>
<sequence>MPRSSATSSRRITIRDVAKAAGVSLTTVSHALNDRGVVDPLTRAKVKQIAADMGYRPNVRAQRLRSGAANSIALVSSMPFAVSGGVSRLGFMMEVAGIAAEAAMRRGLALVFVPPLENAQAFLEGLDIDGAILLEPMTDDPNVRLLQERGVALVSIGRQGGVADSIPFIDLQSTATAHLLLNHLWEQGRRRIALVQSSAARDSYASHKKAYENFAAAHAMPVRYMQVEESLGEAGGFDACTRLLAQYPDTDALCVPVDAFAVGALAAVQQAGLRVPQDVMIATRYDGLRARTAEPALTAVDLHLEQVATLAVELLFEHLSGDKSRQSALGPKPELRARASTQLDD</sequence>
<dbReference type="InterPro" id="IPR010982">
    <property type="entry name" value="Lambda_DNA-bd_dom_sf"/>
</dbReference>
<dbReference type="Proteomes" id="UP000245216">
    <property type="component" value="Unassembled WGS sequence"/>
</dbReference>
<comment type="caution">
    <text evidence="7">The sequence shown here is derived from an EMBL/GenBank/DDBJ whole genome shotgun (WGS) entry which is preliminary data.</text>
</comment>
<dbReference type="STRING" id="511.UZ73_17900"/>